<proteinExistence type="predicted"/>
<evidence type="ECO:0000313" key="2">
    <source>
        <dbReference type="Proteomes" id="UP001270362"/>
    </source>
</evidence>
<dbReference type="Proteomes" id="UP001270362">
    <property type="component" value="Unassembled WGS sequence"/>
</dbReference>
<reference evidence="1" key="2">
    <citation type="submission" date="2023-06" db="EMBL/GenBank/DDBJ databases">
        <authorList>
            <consortium name="Lawrence Berkeley National Laboratory"/>
            <person name="Haridas S."/>
            <person name="Hensen N."/>
            <person name="Bonometti L."/>
            <person name="Westerberg I."/>
            <person name="Brannstrom I.O."/>
            <person name="Guillou S."/>
            <person name="Cros-Aarteil S."/>
            <person name="Calhoun S."/>
            <person name="Kuo A."/>
            <person name="Mondo S."/>
            <person name="Pangilinan J."/>
            <person name="Riley R."/>
            <person name="Labutti K."/>
            <person name="Andreopoulos B."/>
            <person name="Lipzen A."/>
            <person name="Chen C."/>
            <person name="Yanf M."/>
            <person name="Daum C."/>
            <person name="Ng V."/>
            <person name="Clum A."/>
            <person name="Steindorff A."/>
            <person name="Ohm R."/>
            <person name="Martin F."/>
            <person name="Silar P."/>
            <person name="Natvig D."/>
            <person name="Lalanne C."/>
            <person name="Gautier V."/>
            <person name="Ament-Velasquez S.L."/>
            <person name="Kruys A."/>
            <person name="Hutchinson M.I."/>
            <person name="Powell A.J."/>
            <person name="Barry K."/>
            <person name="Miller A.N."/>
            <person name="Grigoriev I.V."/>
            <person name="Debuchy R."/>
            <person name="Gladieux P."/>
            <person name="Thoren M.H."/>
            <person name="Johannesson H."/>
        </authorList>
    </citation>
    <scope>NUCLEOTIDE SEQUENCE</scope>
    <source>
        <strain evidence="1">CBS 314.62</strain>
    </source>
</reference>
<keyword evidence="2" id="KW-1185">Reference proteome</keyword>
<name>A0AAE1CCR8_9PEZI</name>
<accession>A0AAE1CCR8</accession>
<protein>
    <submittedName>
        <fullName evidence="1">Uncharacterized protein</fullName>
    </submittedName>
</protein>
<evidence type="ECO:0000313" key="1">
    <source>
        <dbReference type="EMBL" id="KAK3688789.1"/>
    </source>
</evidence>
<sequence length="62" mass="7120">MTFQNGELVRIRGESLIYKVLAVTRTMITIIIMNPQPDGQHYAFNDKSIQAIDESRLEKIVL</sequence>
<dbReference type="AlphaFoldDB" id="A0AAE1CCR8"/>
<comment type="caution">
    <text evidence="1">The sequence shown here is derived from an EMBL/GenBank/DDBJ whole genome shotgun (WGS) entry which is preliminary data.</text>
</comment>
<reference evidence="1" key="1">
    <citation type="journal article" date="2023" name="Mol. Phylogenet. Evol.">
        <title>Genome-scale phylogeny and comparative genomics of the fungal order Sordariales.</title>
        <authorList>
            <person name="Hensen N."/>
            <person name="Bonometti L."/>
            <person name="Westerberg I."/>
            <person name="Brannstrom I.O."/>
            <person name="Guillou S."/>
            <person name="Cros-Aarteil S."/>
            <person name="Calhoun S."/>
            <person name="Haridas S."/>
            <person name="Kuo A."/>
            <person name="Mondo S."/>
            <person name="Pangilinan J."/>
            <person name="Riley R."/>
            <person name="LaButti K."/>
            <person name="Andreopoulos B."/>
            <person name="Lipzen A."/>
            <person name="Chen C."/>
            <person name="Yan M."/>
            <person name="Daum C."/>
            <person name="Ng V."/>
            <person name="Clum A."/>
            <person name="Steindorff A."/>
            <person name="Ohm R.A."/>
            <person name="Martin F."/>
            <person name="Silar P."/>
            <person name="Natvig D.O."/>
            <person name="Lalanne C."/>
            <person name="Gautier V."/>
            <person name="Ament-Velasquez S.L."/>
            <person name="Kruys A."/>
            <person name="Hutchinson M.I."/>
            <person name="Powell A.J."/>
            <person name="Barry K."/>
            <person name="Miller A.N."/>
            <person name="Grigoriev I.V."/>
            <person name="Debuchy R."/>
            <person name="Gladieux P."/>
            <person name="Hiltunen Thoren M."/>
            <person name="Johannesson H."/>
        </authorList>
    </citation>
    <scope>NUCLEOTIDE SEQUENCE</scope>
    <source>
        <strain evidence="1">CBS 314.62</strain>
    </source>
</reference>
<dbReference type="EMBL" id="JAULSO010000002">
    <property type="protein sequence ID" value="KAK3688789.1"/>
    <property type="molecule type" value="Genomic_DNA"/>
</dbReference>
<organism evidence="1 2">
    <name type="scientific">Podospora appendiculata</name>
    <dbReference type="NCBI Taxonomy" id="314037"/>
    <lineage>
        <taxon>Eukaryota</taxon>
        <taxon>Fungi</taxon>
        <taxon>Dikarya</taxon>
        <taxon>Ascomycota</taxon>
        <taxon>Pezizomycotina</taxon>
        <taxon>Sordariomycetes</taxon>
        <taxon>Sordariomycetidae</taxon>
        <taxon>Sordariales</taxon>
        <taxon>Podosporaceae</taxon>
        <taxon>Podospora</taxon>
    </lineage>
</organism>
<gene>
    <name evidence="1" type="ORF">B0T22DRAFT_460235</name>
</gene>